<dbReference type="Pfam" id="PF07804">
    <property type="entry name" value="HipA_C"/>
    <property type="match status" value="1"/>
</dbReference>
<feature type="domain" description="HipA-like C-terminal" evidence="4">
    <location>
        <begin position="149"/>
        <end position="398"/>
    </location>
</feature>
<dbReference type="PANTHER" id="PTHR37419:SF1">
    <property type="entry name" value="SERINE_THREONINE-PROTEIN KINASE TOXIN HIPA"/>
    <property type="match status" value="1"/>
</dbReference>
<dbReference type="CDD" id="cd17808">
    <property type="entry name" value="HipA_Ec_like"/>
    <property type="match status" value="1"/>
</dbReference>
<reference evidence="6" key="1">
    <citation type="submission" date="2020-03" db="EMBL/GenBank/DDBJ databases">
        <authorList>
            <person name="Kislichkina A."/>
            <person name="Dentovskaya S."/>
            <person name="Shaikhutdinov R."/>
            <person name="Ivanov S."/>
            <person name="Sizova A."/>
            <person name="Solomentsev V."/>
            <person name="Bogun A."/>
        </authorList>
    </citation>
    <scope>NUCLEOTIDE SEQUENCE</scope>
    <source>
        <strain evidence="6">SCPM-O-B-8025</strain>
    </source>
</reference>
<feature type="domain" description="HipA N-terminal subdomain 1" evidence="5">
    <location>
        <begin position="7"/>
        <end position="103"/>
    </location>
</feature>
<comment type="caution">
    <text evidence="6">The sequence shown here is derived from an EMBL/GenBank/DDBJ whole genome shotgun (WGS) entry which is preliminary data.</text>
</comment>
<evidence type="ECO:0000313" key="7">
    <source>
        <dbReference type="Proteomes" id="UP000698240"/>
    </source>
</evidence>
<evidence type="ECO:0000256" key="2">
    <source>
        <dbReference type="ARBA" id="ARBA00022679"/>
    </source>
</evidence>
<evidence type="ECO:0000259" key="5">
    <source>
        <dbReference type="Pfam" id="PF13657"/>
    </source>
</evidence>
<accession>A0AA91BJD9</accession>
<dbReference type="EMBL" id="JAASAN010000003">
    <property type="protein sequence ID" value="NIL26873.1"/>
    <property type="molecule type" value="Genomic_DNA"/>
</dbReference>
<evidence type="ECO:0000259" key="4">
    <source>
        <dbReference type="Pfam" id="PF07804"/>
    </source>
</evidence>
<keyword evidence="2" id="KW-0808">Transferase</keyword>
<comment type="similarity">
    <text evidence="1">Belongs to the HipA Ser/Thr kinase family.</text>
</comment>
<dbReference type="AlphaFoldDB" id="A0AA91BJD9"/>
<dbReference type="InterPro" id="IPR017508">
    <property type="entry name" value="HipA_N1"/>
</dbReference>
<organism evidence="6 7">
    <name type="scientific">Yersinia massiliensis</name>
    <dbReference type="NCBI Taxonomy" id="419257"/>
    <lineage>
        <taxon>Bacteria</taxon>
        <taxon>Pseudomonadati</taxon>
        <taxon>Pseudomonadota</taxon>
        <taxon>Gammaproteobacteria</taxon>
        <taxon>Enterobacterales</taxon>
        <taxon>Yersiniaceae</taxon>
        <taxon>Yersinia</taxon>
    </lineage>
</organism>
<dbReference type="RefSeq" id="WP_167311328.1">
    <property type="nucleotide sequence ID" value="NZ_CP110790.1"/>
</dbReference>
<dbReference type="GO" id="GO:0005829">
    <property type="term" value="C:cytosol"/>
    <property type="evidence" value="ECO:0007669"/>
    <property type="project" value="TreeGrafter"/>
</dbReference>
<dbReference type="GO" id="GO:0004674">
    <property type="term" value="F:protein serine/threonine kinase activity"/>
    <property type="evidence" value="ECO:0007669"/>
    <property type="project" value="TreeGrafter"/>
</dbReference>
<proteinExistence type="inferred from homology"/>
<evidence type="ECO:0000256" key="1">
    <source>
        <dbReference type="ARBA" id="ARBA00010164"/>
    </source>
</evidence>
<sequence length="431" mass="48547">MEKLTLALNGIVVGTLEKAAGGEISFFYHDSWLERSGARAISLSLPLQTVKFRGEVVYNFFDNLLPDSESIRSRIQARFQTPTKQPFDLLSQIGSDCVGAIQLYPEGRQINSVTEIHATPLNDNEIEKLLLGYKEAPLGMEADIDDFRISLAGAQEKTALLWYQNQWHRPEGSTPTSHILKLPIGYIAANGIDLSESVENEWLCLKIAEEFGLPVAYSEIKYFGKQKALVVERFDRRWSPNNSWLMRLPQEDFCQVLGVAPALKYESDGGPGIADAMKLLLGSQQAIQDRDIFFKSQILFWMLAAIDGHAKNFSVFIELDSAFRMTPIYDVMSAFPLMHPRGIRAKKAKMAMALLGRNRHFHWSTILPRHFISTAKQVNYPEDNVVQLMAEMKEKTEQVIAAVKAVLPQGFPEKISEPIFSGLRRQSAKLP</sequence>
<dbReference type="NCBIfam" id="TIGR03071">
    <property type="entry name" value="couple_hipA"/>
    <property type="match status" value="1"/>
</dbReference>
<dbReference type="Pfam" id="PF13657">
    <property type="entry name" value="Couple_hipA"/>
    <property type="match status" value="1"/>
</dbReference>
<dbReference type="PANTHER" id="PTHR37419">
    <property type="entry name" value="SERINE/THREONINE-PROTEIN KINASE TOXIN HIPA"/>
    <property type="match status" value="1"/>
</dbReference>
<name>A0AA91BJD9_9GAMM</name>
<evidence type="ECO:0000313" key="6">
    <source>
        <dbReference type="EMBL" id="NIL26873.1"/>
    </source>
</evidence>
<evidence type="ECO:0000256" key="3">
    <source>
        <dbReference type="ARBA" id="ARBA00022777"/>
    </source>
</evidence>
<dbReference type="InterPro" id="IPR052028">
    <property type="entry name" value="HipA_Ser/Thr_kinase"/>
</dbReference>
<keyword evidence="3" id="KW-0418">Kinase</keyword>
<dbReference type="InterPro" id="IPR012893">
    <property type="entry name" value="HipA-like_C"/>
</dbReference>
<protein>
    <submittedName>
        <fullName evidence="6">Type II toxin-antitoxin system HipA family toxin</fullName>
    </submittedName>
</protein>
<dbReference type="Proteomes" id="UP000698240">
    <property type="component" value="Unassembled WGS sequence"/>
</dbReference>
<gene>
    <name evidence="6" type="ORF">HB980_09970</name>
</gene>